<proteinExistence type="predicted"/>
<dbReference type="Gene3D" id="3.40.50.300">
    <property type="entry name" value="P-loop containing nucleotide triphosphate hydrolases"/>
    <property type="match status" value="2"/>
</dbReference>
<dbReference type="EMBL" id="LAZR01000186">
    <property type="protein sequence ID" value="KKN83350.1"/>
    <property type="molecule type" value="Genomic_DNA"/>
</dbReference>
<evidence type="ECO:0000313" key="2">
    <source>
        <dbReference type="EMBL" id="KKN83350.1"/>
    </source>
</evidence>
<dbReference type="GO" id="GO:0005524">
    <property type="term" value="F:ATP binding"/>
    <property type="evidence" value="ECO:0007669"/>
    <property type="project" value="InterPro"/>
</dbReference>
<dbReference type="InterPro" id="IPR051396">
    <property type="entry name" value="Bact_Antivir_Def_Nuclease"/>
</dbReference>
<evidence type="ECO:0000259" key="1">
    <source>
        <dbReference type="Pfam" id="PF13304"/>
    </source>
</evidence>
<organism evidence="2">
    <name type="scientific">marine sediment metagenome</name>
    <dbReference type="NCBI Taxonomy" id="412755"/>
    <lineage>
        <taxon>unclassified sequences</taxon>
        <taxon>metagenomes</taxon>
        <taxon>ecological metagenomes</taxon>
    </lineage>
</organism>
<dbReference type="InterPro" id="IPR027417">
    <property type="entry name" value="P-loop_NTPase"/>
</dbReference>
<name>A0A0F9TQN8_9ZZZZ</name>
<feature type="domain" description="ATPase AAA-type core" evidence="1">
    <location>
        <begin position="237"/>
        <end position="339"/>
    </location>
</feature>
<dbReference type="GO" id="GO:0016887">
    <property type="term" value="F:ATP hydrolysis activity"/>
    <property type="evidence" value="ECO:0007669"/>
    <property type="project" value="InterPro"/>
</dbReference>
<sequence>MSKSQELIGQIKKSFINKDFDKFIHEINFPNFKSFAANTKIKFNFPVTVVVGPNGGGKSSLLQAAWGMPLKFSTSRFWFSTPVDPIGFGKGRQNRYWYSHYIKNIDQTVQCRKMSGLKRHGYWEPTRPAQKENMSKMPPKTAKNMAYMSDTGDRWSQVERIPHYINSKNDSSAFERYFHSAESSTLEKRQDRFVKYSRQLKIAIDTKSQKLSYYRKERIKENFDISPDKLSAINSILQKKYKSARYINHSLYDRNFSGSVIFETEERSYSECFAGSGELAVVNYVLSLGKVNKYDLVLLDEPETSLHPGAQARLLEYILEITKKKYLQVIISSHAPTFVELLPAEALIVLDETPGGVTARNEPTKASAFHRLGHIESNKITLITEDVLLEALTKRSLKYIPIELKRKVVVVAAEVGASEMLSNQARAYAQAEAAVIMVLDGDQRKIGEVIDLDPALLSQKVIEESVALLKDNNVSIVGTRQDLGKWISWCKGHVLFIDETCPEEIFLEILNSSHPLLSNPKATNGKFKEAVRNELHKISAQRTLSAQAILFDYLLGKECEGSKVDKKIKSLATSLEKKLKKL</sequence>
<dbReference type="PANTHER" id="PTHR43581">
    <property type="entry name" value="ATP/GTP PHOSPHATASE"/>
    <property type="match status" value="1"/>
</dbReference>
<protein>
    <recommendedName>
        <fullName evidence="1">ATPase AAA-type core domain-containing protein</fullName>
    </recommendedName>
</protein>
<gene>
    <name evidence="2" type="ORF">LCGC14_0299820</name>
</gene>
<comment type="caution">
    <text evidence="2">The sequence shown here is derived from an EMBL/GenBank/DDBJ whole genome shotgun (WGS) entry which is preliminary data.</text>
</comment>
<dbReference type="PANTHER" id="PTHR43581:SF2">
    <property type="entry name" value="EXCINUCLEASE ATPASE SUBUNIT"/>
    <property type="match status" value="1"/>
</dbReference>
<dbReference type="SUPFAM" id="SSF52540">
    <property type="entry name" value="P-loop containing nucleoside triphosphate hydrolases"/>
    <property type="match status" value="1"/>
</dbReference>
<accession>A0A0F9TQN8</accession>
<dbReference type="Pfam" id="PF13304">
    <property type="entry name" value="AAA_21"/>
    <property type="match status" value="1"/>
</dbReference>
<reference evidence="2" key="1">
    <citation type="journal article" date="2015" name="Nature">
        <title>Complex archaea that bridge the gap between prokaryotes and eukaryotes.</title>
        <authorList>
            <person name="Spang A."/>
            <person name="Saw J.H."/>
            <person name="Jorgensen S.L."/>
            <person name="Zaremba-Niedzwiedzka K."/>
            <person name="Martijn J."/>
            <person name="Lind A.E."/>
            <person name="van Eijk R."/>
            <person name="Schleper C."/>
            <person name="Guy L."/>
            <person name="Ettema T.J."/>
        </authorList>
    </citation>
    <scope>NUCLEOTIDE SEQUENCE</scope>
</reference>
<dbReference type="AlphaFoldDB" id="A0A0F9TQN8"/>
<dbReference type="InterPro" id="IPR003959">
    <property type="entry name" value="ATPase_AAA_core"/>
</dbReference>